<sequence length="157" mass="18641">MNKFKILGEYKDWCEIYKDGTLIHNGSSLGIVSQVESELCLRLNYGTNKHFYSILKKCGDFILAVPKKVEFLKTEYKYEPIIFNKQEFDEFIDYIYVDEKLISSIPQINKEDLLNIWFVSNPQHKTYSNEMEMQENIINNILFFSDDEYDILSKKGY</sequence>
<dbReference type="Proteomes" id="UP000280270">
    <property type="component" value="Unassembled WGS sequence"/>
</dbReference>
<comment type="caution">
    <text evidence="1">The sequence shown here is derived from an EMBL/GenBank/DDBJ whole genome shotgun (WGS) entry which is preliminary data.</text>
</comment>
<proteinExistence type="predicted"/>
<name>A0AB37NRC3_LISMN</name>
<gene>
    <name evidence="1" type="ORF">AE233_02355</name>
</gene>
<protein>
    <submittedName>
        <fullName evidence="1">Uncharacterized protein</fullName>
    </submittedName>
</protein>
<accession>A0AB37NRC3</accession>
<evidence type="ECO:0000313" key="1">
    <source>
        <dbReference type="EMBL" id="RKC02092.1"/>
    </source>
</evidence>
<dbReference type="EMBL" id="QUQA01000010">
    <property type="protein sequence ID" value="RKC02092.1"/>
    <property type="molecule type" value="Genomic_DNA"/>
</dbReference>
<evidence type="ECO:0000313" key="2">
    <source>
        <dbReference type="Proteomes" id="UP000280270"/>
    </source>
</evidence>
<reference evidence="1 2" key="1">
    <citation type="journal article" date="2018" name="BMC Genomics">
        <title>Genes significantly associated with lineage II food isolates of Listeria monocytogenes.</title>
        <authorList>
            <person name="Pirone-Davies C."/>
            <person name="Chen Y."/>
            <person name="Pightling A."/>
            <person name="Ryan G."/>
            <person name="Wang Y."/>
            <person name="Yao K."/>
            <person name="Hoffmann M."/>
            <person name="Allard M.W."/>
        </authorList>
    </citation>
    <scope>NUCLEOTIDE SEQUENCE [LARGE SCALE GENOMIC DNA]</scope>
    <source>
        <strain evidence="1 2">CFSAN028761</strain>
    </source>
</reference>
<organism evidence="1 2">
    <name type="scientific">Listeria monocytogenes</name>
    <dbReference type="NCBI Taxonomy" id="1639"/>
    <lineage>
        <taxon>Bacteria</taxon>
        <taxon>Bacillati</taxon>
        <taxon>Bacillota</taxon>
        <taxon>Bacilli</taxon>
        <taxon>Bacillales</taxon>
        <taxon>Listeriaceae</taxon>
        <taxon>Listeria</taxon>
    </lineage>
</organism>
<dbReference type="AlphaFoldDB" id="A0AB37NRC3"/>